<reference evidence="4" key="1">
    <citation type="journal article" date="2019" name="Int. J. Syst. Evol. Microbiol.">
        <title>The Global Catalogue of Microorganisms (GCM) 10K type strain sequencing project: providing services to taxonomists for standard genome sequencing and annotation.</title>
        <authorList>
            <consortium name="The Broad Institute Genomics Platform"/>
            <consortium name="The Broad Institute Genome Sequencing Center for Infectious Disease"/>
            <person name="Wu L."/>
            <person name="Ma J."/>
        </authorList>
    </citation>
    <scope>NUCLEOTIDE SEQUENCE [LARGE SCALE GENOMIC DNA]</scope>
    <source>
        <strain evidence="4">JCM 17137</strain>
    </source>
</reference>
<dbReference type="PROSITE" id="PS50975">
    <property type="entry name" value="ATP_GRASP"/>
    <property type="match status" value="1"/>
</dbReference>
<name>A0ABP7G6Y3_9ACTN</name>
<dbReference type="Pfam" id="PF18604">
    <property type="entry name" value="PreAtp-grasp"/>
    <property type="match status" value="1"/>
</dbReference>
<dbReference type="SUPFAM" id="SSF56059">
    <property type="entry name" value="Glutathione synthetase ATP-binding domain-like"/>
    <property type="match status" value="1"/>
</dbReference>
<comment type="caution">
    <text evidence="3">The sequence shown here is derived from an EMBL/GenBank/DDBJ whole genome shotgun (WGS) entry which is preliminary data.</text>
</comment>
<evidence type="ECO:0000259" key="2">
    <source>
        <dbReference type="PROSITE" id="PS50975"/>
    </source>
</evidence>
<evidence type="ECO:0000256" key="1">
    <source>
        <dbReference type="PROSITE-ProRule" id="PRU00409"/>
    </source>
</evidence>
<keyword evidence="1" id="KW-0547">Nucleotide-binding</keyword>
<dbReference type="Gene3D" id="3.30.470.20">
    <property type="entry name" value="ATP-grasp fold, B domain"/>
    <property type="match status" value="1"/>
</dbReference>
<keyword evidence="1" id="KW-0067">ATP-binding</keyword>
<evidence type="ECO:0000313" key="3">
    <source>
        <dbReference type="EMBL" id="GAA3756688.1"/>
    </source>
</evidence>
<protein>
    <recommendedName>
        <fullName evidence="2">ATP-grasp domain-containing protein</fullName>
    </recommendedName>
</protein>
<dbReference type="InterPro" id="IPR011761">
    <property type="entry name" value="ATP-grasp"/>
</dbReference>
<feature type="domain" description="ATP-grasp" evidence="2">
    <location>
        <begin position="143"/>
        <end position="359"/>
    </location>
</feature>
<dbReference type="Gene3D" id="2.60.120.330">
    <property type="entry name" value="B-lactam Antibiotic, Isopenicillin N Synthase, Chain"/>
    <property type="match status" value="1"/>
</dbReference>
<dbReference type="InterPro" id="IPR040754">
    <property type="entry name" value="PreAtp-grasp"/>
</dbReference>
<organism evidence="3 4">
    <name type="scientific">Salinactinospora qingdaonensis</name>
    <dbReference type="NCBI Taxonomy" id="702744"/>
    <lineage>
        <taxon>Bacteria</taxon>
        <taxon>Bacillati</taxon>
        <taxon>Actinomycetota</taxon>
        <taxon>Actinomycetes</taxon>
        <taxon>Streptosporangiales</taxon>
        <taxon>Nocardiopsidaceae</taxon>
        <taxon>Salinactinospora</taxon>
    </lineage>
</organism>
<dbReference type="InterPro" id="IPR027443">
    <property type="entry name" value="IPNS-like_sf"/>
</dbReference>
<accession>A0ABP7G6Y3</accession>
<dbReference type="InterPro" id="IPR007803">
    <property type="entry name" value="Asp/Arg/Pro-Hydrxlase"/>
</dbReference>
<dbReference type="Pfam" id="PF05118">
    <property type="entry name" value="Asp_Arg_Hydrox"/>
    <property type="match status" value="1"/>
</dbReference>
<dbReference type="Proteomes" id="UP001500908">
    <property type="component" value="Unassembled WGS sequence"/>
</dbReference>
<dbReference type="RefSeq" id="WP_344974340.1">
    <property type="nucleotide sequence ID" value="NZ_BAABDD010000023.1"/>
</dbReference>
<proteinExistence type="predicted"/>
<gene>
    <name evidence="3" type="ORF">GCM10022402_38870</name>
</gene>
<evidence type="ECO:0000313" key="4">
    <source>
        <dbReference type="Proteomes" id="UP001500908"/>
    </source>
</evidence>
<dbReference type="EMBL" id="BAABDD010000023">
    <property type="protein sequence ID" value="GAA3756688.1"/>
    <property type="molecule type" value="Genomic_DNA"/>
</dbReference>
<sequence>MRLLIGNHIDDSIRLRPETRAWTQRILWFARDGDLIVLPDQPDTRFVNYVTALTGVNPATLRFHTPSGGRYGHHSLDPLSLTSPEFVAALAGDLGDVEEVFALWPSAQVSRLSEALGVADRFPGSNFFAQGGGEVANNKAVFRALAAGCGVAVAPGAVCRSRAEAAAATRTLLETADAVMVKQAHNGAGVGNQIVVRDPAMATGHAGARHHHELPPGPGSVDAFWEQRWSWASVEGHFPVVVEEFQPSATSIYAEFHVSGTGVHPTEAGTLHYADGRLSHQIVPLRSGNRRQLVGDATRLAQAYQALGYRGYLSTDALLQNDGRIIFTEVNAQVSGSLHIYQVIAHSIVWADAAPQRLVVEYHVPPHWSVPSFDVFLQAIDDLGVAYDPRSRRGVIVSMPIIALEPDRARFVFCIAYDTDEHRRHVYALLDERFTTNPASQTIAPVHVTAPSSSRAWLGRSVDAPSVSTWPAPATRLRPTFEPALLAGDLSRLTGHDWAKQRIHSTSGVGAEAQVDWRVLPLRSTGGDPERTDPGGPGAEPFAPTPWAEQAPYIAEIVDSIPAPVNAARLMALAPGALSAEHCDPKYALTRGLVRIHLPLSTNPGAILVLDGTAYRWQPGQLWFGEFARPHLVRNNGAATRIHLVIDALLTVELADWFPNDWAEAMHAGAALINRPTAAPPSSPATVVRLPESFLDFSLTDGRDHIPTRSEPTVEARVEAVAEQWRLTVPDGRTFALVHLGDREFRFCGWSEQRTLQLRGSDALLRARTPTSVHSLPVPARLATQ</sequence>
<keyword evidence="4" id="KW-1185">Reference proteome</keyword>
<dbReference type="SUPFAM" id="SSF51197">
    <property type="entry name" value="Clavaminate synthase-like"/>
    <property type="match status" value="1"/>
</dbReference>